<keyword evidence="6" id="KW-0067">ATP-binding</keyword>
<evidence type="ECO:0000256" key="7">
    <source>
        <dbReference type="ARBA" id="ARBA00022989"/>
    </source>
</evidence>
<dbReference type="GO" id="GO:0005524">
    <property type="term" value="F:ATP binding"/>
    <property type="evidence" value="ECO:0007669"/>
    <property type="project" value="UniProtKB-KW"/>
</dbReference>
<feature type="transmembrane region" description="Helical" evidence="9">
    <location>
        <begin position="996"/>
        <end position="1021"/>
    </location>
</feature>
<dbReference type="InterPro" id="IPR056264">
    <property type="entry name" value="R2_ABCA1-4-like"/>
</dbReference>
<dbReference type="InterPro" id="IPR027417">
    <property type="entry name" value="P-loop_NTPase"/>
</dbReference>
<dbReference type="FunFam" id="3.40.50.300:FF:000298">
    <property type="entry name" value="ATP-binding cassette sub-family A member 12"/>
    <property type="match status" value="1"/>
</dbReference>
<dbReference type="PROSITE" id="PS00211">
    <property type="entry name" value="ABC_TRANSPORTER_1"/>
    <property type="match status" value="1"/>
</dbReference>
<evidence type="ECO:0000256" key="3">
    <source>
        <dbReference type="ARBA" id="ARBA00022692"/>
    </source>
</evidence>
<dbReference type="PROSITE" id="PS50893">
    <property type="entry name" value="ABC_TRANSPORTER_2"/>
    <property type="match status" value="2"/>
</dbReference>
<feature type="transmembrane region" description="Helical" evidence="9">
    <location>
        <begin position="397"/>
        <end position="420"/>
    </location>
</feature>
<dbReference type="InterPro" id="IPR026082">
    <property type="entry name" value="ABCA"/>
</dbReference>
<evidence type="ECO:0000256" key="8">
    <source>
        <dbReference type="ARBA" id="ARBA00023136"/>
    </source>
</evidence>
<feature type="transmembrane region" description="Helical" evidence="9">
    <location>
        <begin position="1131"/>
        <end position="1150"/>
    </location>
</feature>
<dbReference type="FunFam" id="3.40.50.300:FF:000327">
    <property type="entry name" value="ATP-binding cassette sub-family A member 3"/>
    <property type="match status" value="1"/>
</dbReference>
<gene>
    <name evidence="11" type="ORF">WA026_005851</name>
</gene>
<reference evidence="11 12" key="1">
    <citation type="submission" date="2023-03" db="EMBL/GenBank/DDBJ databases">
        <title>Genome insight into feeding habits of ladybird beetles.</title>
        <authorList>
            <person name="Li H.-S."/>
            <person name="Huang Y.-H."/>
            <person name="Pang H."/>
        </authorList>
    </citation>
    <scope>NUCLEOTIDE SEQUENCE [LARGE SCALE GENOMIC DNA]</scope>
    <source>
        <strain evidence="11">SYSU_2023b</strain>
        <tissue evidence="11">Whole body</tissue>
    </source>
</reference>
<feature type="transmembrane region" description="Helical" evidence="9">
    <location>
        <begin position="354"/>
        <end position="376"/>
    </location>
</feature>
<keyword evidence="5" id="KW-0547">Nucleotide-binding</keyword>
<evidence type="ECO:0000256" key="5">
    <source>
        <dbReference type="ARBA" id="ARBA00022741"/>
    </source>
</evidence>
<dbReference type="Pfam" id="PF00005">
    <property type="entry name" value="ABC_tran"/>
    <property type="match status" value="2"/>
</dbReference>
<evidence type="ECO:0000313" key="12">
    <source>
        <dbReference type="Proteomes" id="UP001431783"/>
    </source>
</evidence>
<sequence>MDCWNKFSILVWKNTKMLLRNRKMLFAEIYSVFFNVLMLVILRWSFDITDHKQMIYDSLRVNEVLPNTAFHRAYSPSDNIFLNKMMTSKYPEIIGQPNATELEKFLMEHKNDEFTTWIGIQFEDDFPDKLREFSGNITIKLRYGGNWHIQSRREHSVIDDPKYMDLYFCAMMYNLTYDIVDEMEKKAGLPKQMYLKRFPYPQYEQDEIIEHFGRGCNFGFLFMAFVGMQSSAMAKSITSEKDKKLKESMKVMGLPSWLHWAAWFLQFFVIHLIFAISMTLMLTLGNIVKYTDWTLVFILLVVYILGLTTFSFASSVFIAKASRSDVISQLVWLITVFPYLLIRSSNFSRIGASVKYISSLFTTSGMAYGLDIISLYETRRIGVQWNNIFETSAEFNMCFGKILLIMFIDVFIYLIIALYVEQIFPGEYGDPKKWYFFFTKQFWCGAKRVDGRRLGPSSDEEYLEEKPTRLLKAGIMIENLCKNFGPNEVVKDLTLKLYEDQITVLVGHNGAGKTMTMSMLTGLLPPTKGTAIINGYDIRTQIVGARESMGLCLQHNVLFKYLTVKEHLQFFCKLKGTKESAIQKEVDSLLKLLNLEDKADEISRKLSGGMKRKLSIGIAFCGNSKVIMLDEPTAGMDPAARRFIWKFLKSQKKGRTILLTTHFMDEADFLGDRIAIMSNGELKCCGSSFFLKKKYGTGYHLTIEQLPYCEPRNVTRVLEEYIPQVKIHTNTQTKVTYLLPEDHKFEFPSMLQKLEHNMDSLGIRNFGISLSDLEEVFMKVGTNKSSKNLQAIHNHRSDEYTNEIGNKFGHDYIRLLENYNQKYEITDNITTTMLRLMENKLLTAKYQYIVGASFDEGDGPIAWVNDQPYHSVPLSLQLLLNSYLEKTAIRMNFVNFPLPDEGFKEEIVQNSSFTSDANLLVLSLAVAFIGSFYIIFNIKERSSRSKHLQFVSGINVFIFWSISLLVDLVTSLIPIILIIVSILILKPKGLSTSSEISVIGVLCSCLSIAALPMMYIFSFLFDKPSTGYFTVVFIGFILGFPAITSVTILEKNDFLLLDELRCLLRLMPHYDFIEGIRQITQRTQCYDLFNDCGEGLSTDECQTQKCREVPQSFCCTPEYFSFDEDGILPQILRMLLIALILFSILVFIDLGKLTNLKYKIFRKKKHFQPQEDMDEDVRKEYDFVHSTSLNQLKSQNILVLKDLVKKYKKVTAVNGLNLTVKKFECFGLLGVNGAGKTSTFKMMTAEEIASFGDGWINSYSILDQNRTVHKSIGYCPQFDALLDNLTARETLVIFSLIRGVPKDECAYTAEKLARDFNFTQYLDKRVKEFSGGNRRKLSTSIALIGDAPVILLDEPTTGMDPASKRHLWNELIKIRQSGKSIILTSHSMEECEAVCTRLAIMVNGNFQCLGSMAHLKSRFTEGLSLTLKIRKKENNSTLGHVDTTAVERFITVKFPNAEIKEKHDELLNYYIKDPNIKWSKIFAIMEKAKKKFDIEDYSVGQASMEQVFSRFAKTPTLKEIEEEKEKSCFKFWKRKKTAIINKAKNFRTF</sequence>
<feature type="transmembrane region" description="Helical" evidence="9">
    <location>
        <begin position="917"/>
        <end position="936"/>
    </location>
</feature>
<feature type="transmembrane region" description="Helical" evidence="9">
    <location>
        <begin position="1028"/>
        <end position="1049"/>
    </location>
</feature>
<dbReference type="InterPro" id="IPR013525">
    <property type="entry name" value="ABC2_TM"/>
</dbReference>
<keyword evidence="4" id="KW-0677">Repeat</keyword>
<evidence type="ECO:0000256" key="6">
    <source>
        <dbReference type="ARBA" id="ARBA00022840"/>
    </source>
</evidence>
<keyword evidence="12" id="KW-1185">Reference proteome</keyword>
<protein>
    <recommendedName>
        <fullName evidence="10">ABC transporter domain-containing protein</fullName>
    </recommendedName>
</protein>
<feature type="transmembrane region" description="Helical" evidence="9">
    <location>
        <begin position="25"/>
        <end position="46"/>
    </location>
</feature>
<keyword evidence="2" id="KW-0813">Transport</keyword>
<dbReference type="GO" id="GO:0016887">
    <property type="term" value="F:ATP hydrolysis activity"/>
    <property type="evidence" value="ECO:0007669"/>
    <property type="project" value="InterPro"/>
</dbReference>
<evidence type="ECO:0000313" key="11">
    <source>
        <dbReference type="EMBL" id="KAK9875049.1"/>
    </source>
</evidence>
<dbReference type="InterPro" id="IPR017871">
    <property type="entry name" value="ABC_transporter-like_CS"/>
</dbReference>
<dbReference type="GO" id="GO:0005319">
    <property type="term" value="F:lipid transporter activity"/>
    <property type="evidence" value="ECO:0007669"/>
    <property type="project" value="TreeGrafter"/>
</dbReference>
<dbReference type="Proteomes" id="UP001431783">
    <property type="component" value="Unassembled WGS sequence"/>
</dbReference>
<organism evidence="11 12">
    <name type="scientific">Henosepilachna vigintioctopunctata</name>
    <dbReference type="NCBI Taxonomy" id="420089"/>
    <lineage>
        <taxon>Eukaryota</taxon>
        <taxon>Metazoa</taxon>
        <taxon>Ecdysozoa</taxon>
        <taxon>Arthropoda</taxon>
        <taxon>Hexapoda</taxon>
        <taxon>Insecta</taxon>
        <taxon>Pterygota</taxon>
        <taxon>Neoptera</taxon>
        <taxon>Endopterygota</taxon>
        <taxon>Coleoptera</taxon>
        <taxon>Polyphaga</taxon>
        <taxon>Cucujiformia</taxon>
        <taxon>Coccinelloidea</taxon>
        <taxon>Coccinellidae</taxon>
        <taxon>Epilachninae</taxon>
        <taxon>Epilachnini</taxon>
        <taxon>Henosepilachna</taxon>
    </lineage>
</organism>
<evidence type="ECO:0000256" key="9">
    <source>
        <dbReference type="SAM" id="Phobius"/>
    </source>
</evidence>
<feature type="transmembrane region" description="Helical" evidence="9">
    <location>
        <begin position="257"/>
        <end position="281"/>
    </location>
</feature>
<dbReference type="PANTHER" id="PTHR19229:SF250">
    <property type="entry name" value="ABC TRANSPORTER DOMAIN-CONTAINING PROTEIN-RELATED"/>
    <property type="match status" value="1"/>
</dbReference>
<dbReference type="Pfam" id="PF23321">
    <property type="entry name" value="R1_ABCA1"/>
    <property type="match status" value="1"/>
</dbReference>
<keyword evidence="7 9" id="KW-1133">Transmembrane helix</keyword>
<feature type="domain" description="ABC transporter" evidence="10">
    <location>
        <begin position="475"/>
        <end position="704"/>
    </location>
</feature>
<dbReference type="SMART" id="SM00382">
    <property type="entry name" value="AAA"/>
    <property type="match status" value="2"/>
</dbReference>
<comment type="subcellular location">
    <subcellularLocation>
        <location evidence="1">Membrane</location>
        <topology evidence="1">Multi-pass membrane protein</topology>
    </subcellularLocation>
</comment>
<dbReference type="InterPro" id="IPR003439">
    <property type="entry name" value="ABC_transporter-like_ATP-bd"/>
</dbReference>
<feature type="domain" description="ABC transporter" evidence="10">
    <location>
        <begin position="1198"/>
        <end position="1428"/>
    </location>
</feature>
<name>A0AAW1U314_9CUCU</name>
<dbReference type="SUPFAM" id="SSF52540">
    <property type="entry name" value="P-loop containing nucleoside triphosphate hydrolases"/>
    <property type="match status" value="2"/>
</dbReference>
<dbReference type="PANTHER" id="PTHR19229">
    <property type="entry name" value="ATP-BINDING CASSETTE TRANSPORTER SUBFAMILY A ABCA"/>
    <property type="match status" value="1"/>
</dbReference>
<dbReference type="InterPro" id="IPR003593">
    <property type="entry name" value="AAA+_ATPase"/>
</dbReference>
<keyword evidence="8 9" id="KW-0472">Membrane</keyword>
<evidence type="ECO:0000256" key="1">
    <source>
        <dbReference type="ARBA" id="ARBA00004141"/>
    </source>
</evidence>
<feature type="transmembrane region" description="Helical" evidence="9">
    <location>
        <begin position="293"/>
        <end position="319"/>
    </location>
</feature>
<dbReference type="CDD" id="cd03263">
    <property type="entry name" value="ABC_subfamily_A"/>
    <property type="match status" value="2"/>
</dbReference>
<dbReference type="Gene3D" id="3.40.50.300">
    <property type="entry name" value="P-loop containing nucleotide triphosphate hydrolases"/>
    <property type="match status" value="2"/>
</dbReference>
<evidence type="ECO:0000256" key="2">
    <source>
        <dbReference type="ARBA" id="ARBA00022448"/>
    </source>
</evidence>
<dbReference type="EMBL" id="JARQZJ010000032">
    <property type="protein sequence ID" value="KAK9875049.1"/>
    <property type="molecule type" value="Genomic_DNA"/>
</dbReference>
<evidence type="ECO:0000259" key="10">
    <source>
        <dbReference type="PROSITE" id="PS50893"/>
    </source>
</evidence>
<dbReference type="GO" id="GO:0140359">
    <property type="term" value="F:ABC-type transporter activity"/>
    <property type="evidence" value="ECO:0007669"/>
    <property type="project" value="InterPro"/>
</dbReference>
<evidence type="ECO:0000256" key="4">
    <source>
        <dbReference type="ARBA" id="ARBA00022737"/>
    </source>
</evidence>
<comment type="caution">
    <text evidence="11">The sequence shown here is derived from an EMBL/GenBank/DDBJ whole genome shotgun (WGS) entry which is preliminary data.</text>
</comment>
<dbReference type="Pfam" id="PF12698">
    <property type="entry name" value="ABC2_membrane_3"/>
    <property type="match status" value="2"/>
</dbReference>
<feature type="transmembrane region" description="Helical" evidence="9">
    <location>
        <begin position="326"/>
        <end position="342"/>
    </location>
</feature>
<keyword evidence="3 9" id="KW-0812">Transmembrane</keyword>
<feature type="transmembrane region" description="Helical" evidence="9">
    <location>
        <begin position="957"/>
        <end position="984"/>
    </location>
</feature>
<proteinExistence type="predicted"/>
<dbReference type="GO" id="GO:0016020">
    <property type="term" value="C:membrane"/>
    <property type="evidence" value="ECO:0007669"/>
    <property type="project" value="UniProtKB-SubCell"/>
</dbReference>
<accession>A0AAW1U314</accession>